<proteinExistence type="predicted"/>
<dbReference type="RefSeq" id="XP_033587047.1">
    <property type="nucleotide sequence ID" value="XM_033735615.1"/>
</dbReference>
<feature type="domain" description="Yeast cell wall synthesis Kre9/Knh1-like N-terminal" evidence="4">
    <location>
        <begin position="32"/>
        <end position="103"/>
    </location>
</feature>
<keyword evidence="6" id="KW-1185">Reference proteome</keyword>
<dbReference type="GeneID" id="54476617"/>
<evidence type="ECO:0000313" key="6">
    <source>
        <dbReference type="Proteomes" id="UP000799767"/>
    </source>
</evidence>
<dbReference type="InterPro" id="IPR018466">
    <property type="entry name" value="Kre9/Knh1-like_N"/>
</dbReference>
<reference evidence="5" key="1">
    <citation type="journal article" date="2020" name="Stud. Mycol.">
        <title>101 Dothideomycetes genomes: a test case for predicting lifestyles and emergence of pathogens.</title>
        <authorList>
            <person name="Haridas S."/>
            <person name="Albert R."/>
            <person name="Binder M."/>
            <person name="Bloem J."/>
            <person name="Labutti K."/>
            <person name="Salamov A."/>
            <person name="Andreopoulos B."/>
            <person name="Baker S."/>
            <person name="Barry K."/>
            <person name="Bills G."/>
            <person name="Bluhm B."/>
            <person name="Cannon C."/>
            <person name="Castanera R."/>
            <person name="Culley D."/>
            <person name="Daum C."/>
            <person name="Ezra D."/>
            <person name="Gonzalez J."/>
            <person name="Henrissat B."/>
            <person name="Kuo A."/>
            <person name="Liang C."/>
            <person name="Lipzen A."/>
            <person name="Lutzoni F."/>
            <person name="Magnuson J."/>
            <person name="Mondo S."/>
            <person name="Nolan M."/>
            <person name="Ohm R."/>
            <person name="Pangilinan J."/>
            <person name="Park H.-J."/>
            <person name="Ramirez L."/>
            <person name="Alfaro M."/>
            <person name="Sun H."/>
            <person name="Tritt A."/>
            <person name="Yoshinaga Y."/>
            <person name="Zwiers L.-H."/>
            <person name="Turgeon B."/>
            <person name="Goodwin S."/>
            <person name="Spatafora J."/>
            <person name="Crous P."/>
            <person name="Grigoriev I."/>
        </authorList>
    </citation>
    <scope>NUCLEOTIDE SEQUENCE</scope>
    <source>
        <strain evidence="5">CBS 113389</strain>
    </source>
</reference>
<dbReference type="PANTHER" id="PTHR40633:SF6">
    <property type="entry name" value="MATRIX PROTEIN, PUTATIVE (AFU_ORTHOLOGUE AFUA_8G05410)-RELATED"/>
    <property type="match status" value="1"/>
</dbReference>
<dbReference type="Pfam" id="PF10342">
    <property type="entry name" value="Kre9_KNH"/>
    <property type="match status" value="1"/>
</dbReference>
<evidence type="ECO:0000259" key="4">
    <source>
        <dbReference type="Pfam" id="PF10342"/>
    </source>
</evidence>
<name>A0A6A6PMJ4_9PEZI</name>
<feature type="region of interest" description="Disordered" evidence="2">
    <location>
        <begin position="132"/>
        <end position="193"/>
    </location>
</feature>
<protein>
    <recommendedName>
        <fullName evidence="4">Yeast cell wall synthesis Kre9/Knh1-like N-terminal domain-containing protein</fullName>
    </recommendedName>
</protein>
<keyword evidence="1 3" id="KW-0732">Signal</keyword>
<sequence>MLLRALCGALFCTLVAAQSDVLAFTRVPNPITDGESNVLLWQTNDTNTPVSIILRQGPSTNLKTLMTLTTEGTGGQYIWKPNTSLADGTNYQLLIKQGSQNNTFGPFTVQGANPAAVSSASAASASSASAASASSASGSASSTARNATMTHRSGGNSTTMHRNTTMSHATLHHSTPKHTTATTTMTQSTTATTATVATSTSGAASPGISTSGSALALVLGAVAAIFYLH</sequence>
<organism evidence="5 6">
    <name type="scientific">Neohortaea acidophila</name>
    <dbReference type="NCBI Taxonomy" id="245834"/>
    <lineage>
        <taxon>Eukaryota</taxon>
        <taxon>Fungi</taxon>
        <taxon>Dikarya</taxon>
        <taxon>Ascomycota</taxon>
        <taxon>Pezizomycotina</taxon>
        <taxon>Dothideomycetes</taxon>
        <taxon>Dothideomycetidae</taxon>
        <taxon>Mycosphaerellales</taxon>
        <taxon>Teratosphaeriaceae</taxon>
        <taxon>Neohortaea</taxon>
    </lineage>
</organism>
<feature type="compositionally biased region" description="Low complexity" evidence="2">
    <location>
        <begin position="132"/>
        <end position="144"/>
    </location>
</feature>
<feature type="chain" id="PRO_5025658610" description="Yeast cell wall synthesis Kre9/Knh1-like N-terminal domain-containing protein" evidence="3">
    <location>
        <begin position="18"/>
        <end position="229"/>
    </location>
</feature>
<dbReference type="InterPro" id="IPR052982">
    <property type="entry name" value="SRP1/TIP1-like"/>
</dbReference>
<dbReference type="OrthoDB" id="5589325at2759"/>
<dbReference type="Proteomes" id="UP000799767">
    <property type="component" value="Unassembled WGS sequence"/>
</dbReference>
<evidence type="ECO:0000256" key="1">
    <source>
        <dbReference type="ARBA" id="ARBA00022729"/>
    </source>
</evidence>
<gene>
    <name evidence="5" type="ORF">BDY17DRAFT_312372</name>
</gene>
<dbReference type="AlphaFoldDB" id="A0A6A6PMJ4"/>
<feature type="signal peptide" evidence="3">
    <location>
        <begin position="1"/>
        <end position="17"/>
    </location>
</feature>
<evidence type="ECO:0000256" key="2">
    <source>
        <dbReference type="SAM" id="MobiDB-lite"/>
    </source>
</evidence>
<feature type="compositionally biased region" description="Low complexity" evidence="2">
    <location>
        <begin position="179"/>
        <end position="193"/>
    </location>
</feature>
<evidence type="ECO:0000256" key="3">
    <source>
        <dbReference type="SAM" id="SignalP"/>
    </source>
</evidence>
<dbReference type="PANTHER" id="PTHR40633">
    <property type="entry name" value="MATRIX PROTEIN, PUTATIVE (AFU_ORTHOLOGUE AFUA_8G05410)-RELATED"/>
    <property type="match status" value="1"/>
</dbReference>
<accession>A0A6A6PMJ4</accession>
<feature type="compositionally biased region" description="Polar residues" evidence="2">
    <location>
        <begin position="145"/>
        <end position="168"/>
    </location>
</feature>
<evidence type="ECO:0000313" key="5">
    <source>
        <dbReference type="EMBL" id="KAF2480477.1"/>
    </source>
</evidence>
<dbReference type="EMBL" id="MU001639">
    <property type="protein sequence ID" value="KAF2480477.1"/>
    <property type="molecule type" value="Genomic_DNA"/>
</dbReference>